<organism evidence="2 3">
    <name type="scientific">Paenibacillus selenitireducens</name>
    <dbReference type="NCBI Taxonomy" id="1324314"/>
    <lineage>
        <taxon>Bacteria</taxon>
        <taxon>Bacillati</taxon>
        <taxon>Bacillota</taxon>
        <taxon>Bacilli</taxon>
        <taxon>Bacillales</taxon>
        <taxon>Paenibacillaceae</taxon>
        <taxon>Paenibacillus</taxon>
    </lineage>
</organism>
<dbReference type="Pfam" id="PF01425">
    <property type="entry name" value="Amidase"/>
    <property type="match status" value="1"/>
</dbReference>
<dbReference type="EMBL" id="MSZX01000004">
    <property type="protein sequence ID" value="OPA78341.1"/>
    <property type="molecule type" value="Genomic_DNA"/>
</dbReference>
<dbReference type="InterPro" id="IPR023631">
    <property type="entry name" value="Amidase_dom"/>
</dbReference>
<reference evidence="2 3" key="1">
    <citation type="submission" date="2017-01" db="EMBL/GenBank/DDBJ databases">
        <title>Genome analysis of Paenibacillus selenitrireducens ES3-24.</title>
        <authorList>
            <person name="Xu D."/>
            <person name="Yao R."/>
            <person name="Zheng S."/>
        </authorList>
    </citation>
    <scope>NUCLEOTIDE SEQUENCE [LARGE SCALE GENOMIC DNA]</scope>
    <source>
        <strain evidence="2 3">ES3-24</strain>
    </source>
</reference>
<dbReference type="STRING" id="1324314.BVG16_10665"/>
<dbReference type="OrthoDB" id="9811471at2"/>
<dbReference type="InterPro" id="IPR036928">
    <property type="entry name" value="AS_sf"/>
</dbReference>
<feature type="domain" description="Amidase" evidence="1">
    <location>
        <begin position="30"/>
        <end position="388"/>
    </location>
</feature>
<protein>
    <submittedName>
        <fullName evidence="2">Amidase</fullName>
    </submittedName>
</protein>
<evidence type="ECO:0000313" key="2">
    <source>
        <dbReference type="EMBL" id="OPA78341.1"/>
    </source>
</evidence>
<evidence type="ECO:0000259" key="1">
    <source>
        <dbReference type="Pfam" id="PF01425"/>
    </source>
</evidence>
<dbReference type="SUPFAM" id="SSF75304">
    <property type="entry name" value="Amidase signature (AS) enzymes"/>
    <property type="match status" value="1"/>
</dbReference>
<dbReference type="PANTHER" id="PTHR42678:SF34">
    <property type="entry name" value="OS04G0183300 PROTEIN"/>
    <property type="match status" value="1"/>
</dbReference>
<evidence type="ECO:0000313" key="3">
    <source>
        <dbReference type="Proteomes" id="UP000190188"/>
    </source>
</evidence>
<name>A0A1T2XEN8_9BACL</name>
<dbReference type="NCBIfam" id="NF005300">
    <property type="entry name" value="PRK06828.1"/>
    <property type="match status" value="1"/>
</dbReference>
<dbReference type="RefSeq" id="WP_078498554.1">
    <property type="nucleotide sequence ID" value="NZ_MSZX01000004.1"/>
</dbReference>
<sequence length="493" mass="53065">MKRNLDEWIIEADMMSMQAAMESGTLSSEELVKLYLARIQTYDLRINSILEINPDALDIARSLDIERQEKGSRGWLHGIPILLKDNIDTADRMHTSAGSAALAESIAAEDSFVAAQLRIAGAVILGKTNMTEWAGMMSSTIWAGYSSRGGLALNPYGPGELFIGGSSSGSAAAVAANLGAAAIGTETSGSIISPASQNCLVGIKPTIGLVSRSGIIPISRSQDTAGPMARTVADAVILLGALTGVDERDESTNLSANHAHGDYTPFLDKDFLQHARIGIPRYYYQDLDDARLEIIEAAIQVLRNAGATIIDPVQLPCERVDWDGNVMRYEFKKCLNDYLEKLAPAIPVHSMKEVIAFNNDHAETCLKYGQDGLTWAEETSGTLTEQEYLDSKRRNKELAGTQGIDYVLAEHQLDALLFLGNEGGDDIAARAGYPVITVPGGFARTGIIAPGGYTTKGPQGITFVGTAFSEPTLIKLAYGFEQVTKYRYSPSFA</sequence>
<comment type="caution">
    <text evidence="2">The sequence shown here is derived from an EMBL/GenBank/DDBJ whole genome shotgun (WGS) entry which is preliminary data.</text>
</comment>
<dbReference type="AlphaFoldDB" id="A0A1T2XEN8"/>
<keyword evidence="3" id="KW-1185">Reference proteome</keyword>
<gene>
    <name evidence="2" type="ORF">BVG16_10665</name>
</gene>
<dbReference type="Gene3D" id="3.90.1300.10">
    <property type="entry name" value="Amidase signature (AS) domain"/>
    <property type="match status" value="1"/>
</dbReference>
<dbReference type="Proteomes" id="UP000190188">
    <property type="component" value="Unassembled WGS sequence"/>
</dbReference>
<accession>A0A1T2XEN8</accession>
<proteinExistence type="predicted"/>
<dbReference type="PANTHER" id="PTHR42678">
    <property type="entry name" value="AMIDASE"/>
    <property type="match status" value="1"/>
</dbReference>